<protein>
    <submittedName>
        <fullName evidence="2">Uncharacterized protein</fullName>
    </submittedName>
</protein>
<accession>I3SCC1</accession>
<keyword evidence="1" id="KW-1133">Transmembrane helix</keyword>
<sequence>MHLCISSFCSFYFFLLISHCYLSLCFGSFTSLYSHALAIVLLPYLCCFGNVFVNTCVLFLGMSDYMLGKEGGDFGLPSVSRERSRGESIKGLSLTLHHKMSLEDPDSPAILGSALISLIACLVILALFFRLVGFLEILNSLFEHCL</sequence>
<feature type="transmembrane region" description="Helical" evidence="1">
    <location>
        <begin position="109"/>
        <end position="132"/>
    </location>
</feature>
<evidence type="ECO:0000256" key="1">
    <source>
        <dbReference type="SAM" id="Phobius"/>
    </source>
</evidence>
<evidence type="ECO:0000313" key="2">
    <source>
        <dbReference type="EMBL" id="AFK37913.1"/>
    </source>
</evidence>
<keyword evidence="1" id="KW-0812">Transmembrane</keyword>
<feature type="transmembrane region" description="Helical" evidence="1">
    <location>
        <begin position="36"/>
        <end position="60"/>
    </location>
</feature>
<keyword evidence="1" id="KW-0472">Membrane</keyword>
<feature type="transmembrane region" description="Helical" evidence="1">
    <location>
        <begin position="12"/>
        <end position="30"/>
    </location>
</feature>
<organism evidence="2">
    <name type="scientific">Lotus japonicus</name>
    <name type="common">Lotus corniculatus var. japonicus</name>
    <dbReference type="NCBI Taxonomy" id="34305"/>
    <lineage>
        <taxon>Eukaryota</taxon>
        <taxon>Viridiplantae</taxon>
        <taxon>Streptophyta</taxon>
        <taxon>Embryophyta</taxon>
        <taxon>Tracheophyta</taxon>
        <taxon>Spermatophyta</taxon>
        <taxon>Magnoliopsida</taxon>
        <taxon>eudicotyledons</taxon>
        <taxon>Gunneridae</taxon>
        <taxon>Pentapetalae</taxon>
        <taxon>rosids</taxon>
        <taxon>fabids</taxon>
        <taxon>Fabales</taxon>
        <taxon>Fabaceae</taxon>
        <taxon>Papilionoideae</taxon>
        <taxon>50 kb inversion clade</taxon>
        <taxon>NPAAA clade</taxon>
        <taxon>Hologalegina</taxon>
        <taxon>robinioid clade</taxon>
        <taxon>Loteae</taxon>
        <taxon>Lotus</taxon>
    </lineage>
</organism>
<dbReference type="AlphaFoldDB" id="I3SCC1"/>
<reference evidence="2" key="1">
    <citation type="submission" date="2012-05" db="EMBL/GenBank/DDBJ databases">
        <authorList>
            <person name="Krishnakumar V."/>
            <person name="Cheung F."/>
            <person name="Xiao Y."/>
            <person name="Chan A."/>
            <person name="Moskal W.A."/>
            <person name="Town C.D."/>
        </authorList>
    </citation>
    <scope>NUCLEOTIDE SEQUENCE</scope>
</reference>
<dbReference type="EMBL" id="BT138118">
    <property type="protein sequence ID" value="AFK37913.1"/>
    <property type="molecule type" value="mRNA"/>
</dbReference>
<name>I3SCC1_LOTJA</name>
<proteinExistence type="evidence at transcript level"/>